<dbReference type="AlphaFoldDB" id="A0A7X0MSN3"/>
<sequence>MLLFAAFSSAIGASLLLSNDHTRLKLLLLRLGFQQSSVANLSVPFVNAQSAAQASMGVSVVFAKKARLLKGRAPIRADEQCATLAALAEVEPVFTLEDGGAKWECSYLVTGADLGRQSSIFVQIRGREAAGNATFRLKISFGPLSEREALAYQASAIAARLLDLDAYLSISLGDALARGQDFRREIAAATISYKREMLDESRYNLVGTYPLPKAAAQQVTN</sequence>
<proteinExistence type="predicted"/>
<evidence type="ECO:0000313" key="1">
    <source>
        <dbReference type="EMBL" id="MBB6509884.1"/>
    </source>
</evidence>
<comment type="caution">
    <text evidence="1">The sequence shown here is derived from an EMBL/GenBank/DDBJ whole genome shotgun (WGS) entry which is preliminary data.</text>
</comment>
<keyword evidence="2" id="KW-1185">Reference proteome</keyword>
<dbReference type="RefSeq" id="WP_184655269.1">
    <property type="nucleotide sequence ID" value="NZ_JACHBU010000006.1"/>
</dbReference>
<organism evidence="1 2">
    <name type="scientific">Rhizobium soli</name>
    <dbReference type="NCBI Taxonomy" id="424798"/>
    <lineage>
        <taxon>Bacteria</taxon>
        <taxon>Pseudomonadati</taxon>
        <taxon>Pseudomonadota</taxon>
        <taxon>Alphaproteobacteria</taxon>
        <taxon>Hyphomicrobiales</taxon>
        <taxon>Rhizobiaceae</taxon>
        <taxon>Rhizobium/Agrobacterium group</taxon>
        <taxon>Rhizobium</taxon>
    </lineage>
</organism>
<reference evidence="1 2" key="1">
    <citation type="submission" date="2020-08" db="EMBL/GenBank/DDBJ databases">
        <title>The Agave Microbiome: Exploring the role of microbial communities in plant adaptations to desert environments.</title>
        <authorList>
            <person name="Partida-Martinez L.P."/>
        </authorList>
    </citation>
    <scope>NUCLEOTIDE SEQUENCE [LARGE SCALE GENOMIC DNA]</scope>
    <source>
        <strain evidence="1 2">AS3.12</strain>
    </source>
</reference>
<dbReference type="Proteomes" id="UP000585437">
    <property type="component" value="Unassembled WGS sequence"/>
</dbReference>
<name>A0A7X0MSN3_9HYPH</name>
<dbReference type="InterPro" id="IPR046071">
    <property type="entry name" value="DUF6030"/>
</dbReference>
<dbReference type="Pfam" id="PF19495">
    <property type="entry name" value="DUF6030"/>
    <property type="match status" value="1"/>
</dbReference>
<gene>
    <name evidence="1" type="ORF">F4695_003268</name>
</gene>
<protein>
    <submittedName>
        <fullName evidence="1">Uncharacterized protein</fullName>
    </submittedName>
</protein>
<dbReference type="EMBL" id="JACHBU010000006">
    <property type="protein sequence ID" value="MBB6509884.1"/>
    <property type="molecule type" value="Genomic_DNA"/>
</dbReference>
<evidence type="ECO:0000313" key="2">
    <source>
        <dbReference type="Proteomes" id="UP000585437"/>
    </source>
</evidence>
<accession>A0A7X0MSN3</accession>